<dbReference type="Proteomes" id="UP001494902">
    <property type="component" value="Unassembled WGS sequence"/>
</dbReference>
<organism evidence="1 2">
    <name type="scientific">Pseudonocardia nematodicida</name>
    <dbReference type="NCBI Taxonomy" id="1206997"/>
    <lineage>
        <taxon>Bacteria</taxon>
        <taxon>Bacillati</taxon>
        <taxon>Actinomycetota</taxon>
        <taxon>Actinomycetes</taxon>
        <taxon>Pseudonocardiales</taxon>
        <taxon>Pseudonocardiaceae</taxon>
        <taxon>Pseudonocardia</taxon>
    </lineage>
</organism>
<protein>
    <submittedName>
        <fullName evidence="1">Uncharacterized protein</fullName>
    </submittedName>
</protein>
<sequence length="502" mass="51552">MSTRGRRSRAGSDAAVRVVVDAVTRPLAARTTEAFDTRDLAAAIATRFGRHRLEHRAGHLFELWHKHSFNVDAIRKGASVRVEVTAACGEPTAAADLRIVDQGRVLDEVQAKLYGCAVAATRALARPKYRGMGRLVAEDRREQIERVLDKALPRDPDGIYQADYADVRTHLSDTVSHGDVRSARVSTSEVHRAAGDVARWGDRLAARAAGGEILAAAATGAALGGGLTGAVALVRETARVRAGETTAAEAACTAAGAAARSAVRSGTLAGLGTAARVALRTARVPAPLTGGGLPGAVASAVLGVSEAAISLARGDIDSAEFAAAGGEVTFQAGMAWAGGAVGQTVLPVPALGALVGGFVGQLSATLIVQGLQLAIEALRSDDSDGVALELLEAEAGAALETALLLSATGAELSEQIDASVGTTVVPLVDHALWTGIVDDPATGLAELVNLARQTDGMPLFVRVDEFDAWMADPLTSLSLSANWVPLSPVKARPVNSGPAPDR</sequence>
<gene>
    <name evidence="1" type="ORF">WIS52_12740</name>
</gene>
<dbReference type="RefSeq" id="WP_349298402.1">
    <property type="nucleotide sequence ID" value="NZ_JBEDNQ010000004.1"/>
</dbReference>
<dbReference type="EMBL" id="JBEDNQ010000004">
    <property type="protein sequence ID" value="MEQ3551339.1"/>
    <property type="molecule type" value="Genomic_DNA"/>
</dbReference>
<reference evidence="1 2" key="1">
    <citation type="submission" date="2024-03" db="EMBL/GenBank/DDBJ databases">
        <title>Draft genome sequence of Pseudonocardia nematodicida JCM 31783.</title>
        <authorList>
            <person name="Butdee W."/>
            <person name="Duangmal K."/>
        </authorList>
    </citation>
    <scope>NUCLEOTIDE SEQUENCE [LARGE SCALE GENOMIC DNA]</scope>
    <source>
        <strain evidence="1 2">JCM 31783</strain>
    </source>
</reference>
<name>A0ABV1KA40_9PSEU</name>
<evidence type="ECO:0000313" key="2">
    <source>
        <dbReference type="Proteomes" id="UP001494902"/>
    </source>
</evidence>
<accession>A0ABV1KA40</accession>
<keyword evidence="2" id="KW-1185">Reference proteome</keyword>
<evidence type="ECO:0000313" key="1">
    <source>
        <dbReference type="EMBL" id="MEQ3551339.1"/>
    </source>
</evidence>
<proteinExistence type="predicted"/>
<comment type="caution">
    <text evidence="1">The sequence shown here is derived from an EMBL/GenBank/DDBJ whole genome shotgun (WGS) entry which is preliminary data.</text>
</comment>